<reference evidence="1 2" key="1">
    <citation type="submission" date="2016-04" db="EMBL/GenBank/DDBJ databases">
        <title>A degradative enzymes factory behind the ericoid mycorrhizal symbiosis.</title>
        <authorList>
            <consortium name="DOE Joint Genome Institute"/>
            <person name="Martino E."/>
            <person name="Morin E."/>
            <person name="Grelet G."/>
            <person name="Kuo A."/>
            <person name="Kohler A."/>
            <person name="Daghino S."/>
            <person name="Barry K."/>
            <person name="Choi C."/>
            <person name="Cichocki N."/>
            <person name="Clum A."/>
            <person name="Copeland A."/>
            <person name="Hainaut M."/>
            <person name="Haridas S."/>
            <person name="Labutti K."/>
            <person name="Lindquist E."/>
            <person name="Lipzen A."/>
            <person name="Khouja H.-R."/>
            <person name="Murat C."/>
            <person name="Ohm R."/>
            <person name="Olson A."/>
            <person name="Spatafora J."/>
            <person name="Veneault-Fourrey C."/>
            <person name="Henrissat B."/>
            <person name="Grigoriev I."/>
            <person name="Martin F."/>
            <person name="Perotto S."/>
        </authorList>
    </citation>
    <scope>NUCLEOTIDE SEQUENCE [LARGE SCALE GENOMIC DNA]</scope>
    <source>
        <strain evidence="1 2">E</strain>
    </source>
</reference>
<dbReference type="Proteomes" id="UP000235371">
    <property type="component" value="Unassembled WGS sequence"/>
</dbReference>
<proteinExistence type="predicted"/>
<sequence length="130" mass="15353">MDQDPRLRGTKATVQFVVLYDRLMARRRGRPASNSRSGYNKKLSVLQDKSLRDYLLILYTSGRSPNLEIIQISASRLVYYNTSNINSSIACNYEFLKQIREKPISAKRLNIYIIEDIKEYFTNFDKYRRK</sequence>
<dbReference type="AlphaFoldDB" id="A0A2J6TAG0"/>
<organism evidence="1 2">
    <name type="scientific">Hyaloscypha bicolor E</name>
    <dbReference type="NCBI Taxonomy" id="1095630"/>
    <lineage>
        <taxon>Eukaryota</taxon>
        <taxon>Fungi</taxon>
        <taxon>Dikarya</taxon>
        <taxon>Ascomycota</taxon>
        <taxon>Pezizomycotina</taxon>
        <taxon>Leotiomycetes</taxon>
        <taxon>Helotiales</taxon>
        <taxon>Hyaloscyphaceae</taxon>
        <taxon>Hyaloscypha</taxon>
        <taxon>Hyaloscypha bicolor</taxon>
    </lineage>
</organism>
<accession>A0A2J6TAG0</accession>
<dbReference type="GeneID" id="36596649"/>
<evidence type="ECO:0000313" key="1">
    <source>
        <dbReference type="EMBL" id="PMD59978.1"/>
    </source>
</evidence>
<dbReference type="InParanoid" id="A0A2J6TAG0"/>
<evidence type="ECO:0000313" key="2">
    <source>
        <dbReference type="Proteomes" id="UP000235371"/>
    </source>
</evidence>
<name>A0A2J6TAG0_9HELO</name>
<dbReference type="RefSeq" id="XP_024736882.1">
    <property type="nucleotide sequence ID" value="XM_024888573.1"/>
</dbReference>
<dbReference type="OrthoDB" id="3552331at2759"/>
<dbReference type="EMBL" id="KZ613803">
    <property type="protein sequence ID" value="PMD59978.1"/>
    <property type="molecule type" value="Genomic_DNA"/>
</dbReference>
<keyword evidence="2" id="KW-1185">Reference proteome</keyword>
<protein>
    <submittedName>
        <fullName evidence="1">Uncharacterized protein</fullName>
    </submittedName>
</protein>
<gene>
    <name evidence="1" type="ORF">K444DRAFT_722905</name>
</gene>